<feature type="region of interest" description="Disordered" evidence="5">
    <location>
        <begin position="656"/>
        <end position="770"/>
    </location>
</feature>
<comment type="subcellular location">
    <subcellularLocation>
        <location evidence="1">Membrane</location>
    </subcellularLocation>
</comment>
<keyword evidence="3" id="KW-1133">Transmembrane helix</keyword>
<feature type="compositionally biased region" description="Basic and acidic residues" evidence="5">
    <location>
        <begin position="656"/>
        <end position="686"/>
    </location>
</feature>
<reference evidence="7 8" key="1">
    <citation type="submission" date="2017-05" db="EMBL/GenBank/DDBJ databases">
        <title>Draft genome sequence of Elsinoe australis.</title>
        <authorList>
            <person name="Cheng Q."/>
        </authorList>
    </citation>
    <scope>NUCLEOTIDE SEQUENCE [LARGE SCALE GENOMIC DNA]</scope>
    <source>
        <strain evidence="7 8">NL1</strain>
    </source>
</reference>
<accession>A0A2P7YGE3</accession>
<feature type="compositionally biased region" description="Low complexity" evidence="5">
    <location>
        <begin position="181"/>
        <end position="199"/>
    </location>
</feature>
<feature type="compositionally biased region" description="Low complexity" evidence="5">
    <location>
        <begin position="723"/>
        <end position="740"/>
    </location>
</feature>
<evidence type="ECO:0000256" key="5">
    <source>
        <dbReference type="SAM" id="MobiDB-lite"/>
    </source>
</evidence>
<gene>
    <name evidence="7" type="ORF">B9Z65_1604</name>
</gene>
<keyword evidence="2" id="KW-0812">Transmembrane</keyword>
<feature type="compositionally biased region" description="Polar residues" evidence="5">
    <location>
        <begin position="338"/>
        <end position="351"/>
    </location>
</feature>
<dbReference type="GO" id="GO:0030968">
    <property type="term" value="P:endoplasmic reticulum unfolded protein response"/>
    <property type="evidence" value="ECO:0007669"/>
    <property type="project" value="TreeGrafter"/>
</dbReference>
<evidence type="ECO:0000256" key="1">
    <source>
        <dbReference type="ARBA" id="ARBA00004370"/>
    </source>
</evidence>
<feature type="compositionally biased region" description="Basic and acidic residues" evidence="5">
    <location>
        <begin position="747"/>
        <end position="760"/>
    </location>
</feature>
<protein>
    <recommendedName>
        <fullName evidence="6">Ubiquitin-like domain-containing protein</fullName>
    </recommendedName>
</protein>
<dbReference type="Proteomes" id="UP000243723">
    <property type="component" value="Unassembled WGS sequence"/>
</dbReference>
<evidence type="ECO:0000313" key="8">
    <source>
        <dbReference type="Proteomes" id="UP000243723"/>
    </source>
</evidence>
<dbReference type="InterPro" id="IPR000626">
    <property type="entry name" value="Ubiquitin-like_dom"/>
</dbReference>
<organism evidence="7 8">
    <name type="scientific">Elsinoe australis</name>
    <dbReference type="NCBI Taxonomy" id="40998"/>
    <lineage>
        <taxon>Eukaryota</taxon>
        <taxon>Fungi</taxon>
        <taxon>Dikarya</taxon>
        <taxon>Ascomycota</taxon>
        <taxon>Pezizomycotina</taxon>
        <taxon>Dothideomycetes</taxon>
        <taxon>Dothideomycetidae</taxon>
        <taxon>Myriangiales</taxon>
        <taxon>Elsinoaceae</taxon>
        <taxon>Elsinoe</taxon>
    </lineage>
</organism>
<dbReference type="PANTHER" id="PTHR12943:SF27">
    <property type="entry name" value="HOMOCYSTEINE-INDUCED ENDOPLASMIC RETICULUM PROTEIN, ISOFORM A"/>
    <property type="match status" value="1"/>
</dbReference>
<feature type="compositionally biased region" description="Pro residues" evidence="5">
    <location>
        <begin position="167"/>
        <end position="180"/>
    </location>
</feature>
<evidence type="ECO:0000313" key="7">
    <source>
        <dbReference type="EMBL" id="PSK35021.1"/>
    </source>
</evidence>
<dbReference type="STRING" id="40998.A0A2P7YGE3"/>
<feature type="region of interest" description="Disordered" evidence="5">
    <location>
        <begin position="447"/>
        <end position="484"/>
    </location>
</feature>
<feature type="compositionally biased region" description="Pro residues" evidence="5">
    <location>
        <begin position="373"/>
        <end position="386"/>
    </location>
</feature>
<dbReference type="InterPro" id="IPR039751">
    <property type="entry name" value="HERPUD1/2"/>
</dbReference>
<feature type="compositionally biased region" description="Low complexity" evidence="5">
    <location>
        <begin position="127"/>
        <end position="139"/>
    </location>
</feature>
<feature type="compositionally biased region" description="Polar residues" evidence="5">
    <location>
        <begin position="109"/>
        <end position="126"/>
    </location>
</feature>
<feature type="domain" description="Ubiquitin-like" evidence="6">
    <location>
        <begin position="19"/>
        <end position="108"/>
    </location>
</feature>
<dbReference type="Gene3D" id="3.10.20.90">
    <property type="entry name" value="Phosphatidylinositol 3-kinase Catalytic Subunit, Chain A, domain 1"/>
    <property type="match status" value="1"/>
</dbReference>
<name>A0A2P7YGE3_9PEZI</name>
<feature type="region of interest" description="Disordered" evidence="5">
    <location>
        <begin position="151"/>
        <end position="247"/>
    </location>
</feature>
<comment type="caution">
    <text evidence="7">The sequence shown here is derived from an EMBL/GenBank/DDBJ whole genome shotgun (WGS) entry which is preliminary data.</text>
</comment>
<dbReference type="PANTHER" id="PTHR12943">
    <property type="entry name" value="HOMOCYSTEINE-RESPONSIVE ENDOPLASMIC RETICULUM-RESIDENT UNIQUITIN-LIKE DOMAIN HERPUD PROTEIN FAMILY MEMBER"/>
    <property type="match status" value="1"/>
</dbReference>
<keyword evidence="4" id="KW-0472">Membrane</keyword>
<feature type="region of interest" description="Disordered" evidence="5">
    <location>
        <begin position="315"/>
        <end position="386"/>
    </location>
</feature>
<feature type="region of interest" description="Disordered" evidence="5">
    <location>
        <begin position="104"/>
        <end position="139"/>
    </location>
</feature>
<sequence length="770" mass="82136">MAESTGRPFGPAPPPANDRRIHLRILSPGHGVAESIDIRDVPLNISVETLKQRITLVAPSHPLVPHQRLIFAGRVLADNSAKLADALGDASRNSDSLTIHLITRGPAGASQSQPITRTATPSQVGSGNANAGAGNTHTGNAPIRVEARITPQSGPAQPGQPGQQPAQAPPHAPAPDPVPAQVPGLPGLPFNPFPIGFPGAQFQGLPGMPMPQQAMPEGQQGDQNATPPTGQDEGQRSQQGQHAGQNQHEQMLATMQNIMQQQHQAMHQAAHHAAVHQAQTGQFQQPPVVQRIHAQWRAGPGLQVQPGQLGAPPGFAQHPHYAPGQLAVPPNLVPGEQGQRSHSQSRSTNTAPFAPHGQPAMQQTPSQQHPQMQNPPVPQFRPPMLPPRLHPTYTNFPPTFNIPPSQHLAQNFANIQAQAQLLAAPQTLYLLSSPTGPHALIYHDSQPYTAQLPTPPTSQPAQPGGAPQPNNAAGPAQPPAHQPPHPVLAQAIQAMEAPLIPQPVANAAAPQNAEQDLLAPFQPLMAHFWLLFRILLFAYFFLGTDDGWRRPLVLSGIVLMFFGLRAMDAGGGVRRRVGEWWEGVVGLEPRRAQAGQEGAAGAQGAGQADVQGQQGAGAEQRQLGPVRRRLRPLERAMALFVASLWPGVGENTIRARREREEEERRAREAREREEQARIEQARHAAEGDGQAGTDGQAVAGERGGQGQQESEGGYPRAVPINVDSDAGASSAAEASTGAQARPNSIAELEREVRERRRREDGDGEGQVNDQ</sequence>
<feature type="compositionally biased region" description="Low complexity" evidence="5">
    <location>
        <begin position="151"/>
        <end position="166"/>
    </location>
</feature>
<feature type="compositionally biased region" description="Low complexity" evidence="5">
    <location>
        <begin position="361"/>
        <end position="372"/>
    </location>
</feature>
<proteinExistence type="predicted"/>
<evidence type="ECO:0000256" key="3">
    <source>
        <dbReference type="ARBA" id="ARBA00022989"/>
    </source>
</evidence>
<dbReference type="OrthoDB" id="21589at2759"/>
<evidence type="ECO:0000256" key="4">
    <source>
        <dbReference type="ARBA" id="ARBA00023136"/>
    </source>
</evidence>
<keyword evidence="8" id="KW-1185">Reference proteome</keyword>
<feature type="region of interest" description="Disordered" evidence="5">
    <location>
        <begin position="592"/>
        <end position="623"/>
    </location>
</feature>
<dbReference type="AlphaFoldDB" id="A0A2P7YGE3"/>
<feature type="compositionally biased region" description="Polar residues" evidence="5">
    <location>
        <begin position="236"/>
        <end position="247"/>
    </location>
</feature>
<dbReference type="PROSITE" id="PS50053">
    <property type="entry name" value="UBIQUITIN_2"/>
    <property type="match status" value="1"/>
</dbReference>
<feature type="compositionally biased region" description="Low complexity" evidence="5">
    <location>
        <begin position="459"/>
        <end position="475"/>
    </location>
</feature>
<dbReference type="SUPFAM" id="SSF54236">
    <property type="entry name" value="Ubiquitin-like"/>
    <property type="match status" value="1"/>
</dbReference>
<evidence type="ECO:0000256" key="2">
    <source>
        <dbReference type="ARBA" id="ARBA00022692"/>
    </source>
</evidence>
<dbReference type="InterPro" id="IPR029071">
    <property type="entry name" value="Ubiquitin-like_domsf"/>
</dbReference>
<dbReference type="GO" id="GO:0016020">
    <property type="term" value="C:membrane"/>
    <property type="evidence" value="ECO:0007669"/>
    <property type="project" value="UniProtKB-SubCell"/>
</dbReference>
<dbReference type="EMBL" id="NHZQ01000445">
    <property type="protein sequence ID" value="PSK35021.1"/>
    <property type="molecule type" value="Genomic_DNA"/>
</dbReference>
<evidence type="ECO:0000259" key="6">
    <source>
        <dbReference type="PROSITE" id="PS50053"/>
    </source>
</evidence>
<feature type="compositionally biased region" description="Polar residues" evidence="5">
    <location>
        <begin position="220"/>
        <end position="229"/>
    </location>
</feature>